<sequence>MLNYIPEGLVRNDVVSVIPIQNTRASGISNISKQQYVGPERKVHIVSCARIIEGDQREIADAMALDRRKSELDLKIPNIQFLNWTKNCDSLKLFHGFTHRLYEDIERSLRIAYIILMYDSPEQAVRMIRSIYSPFNIYCIHVDKSSSDDIKKEMTSFAKCFSNVFLVSNPVDVISYHFTRLQADLHCMSDIVKKNGKWKYFINLPNTEFPLKTNLEIVKILNIYNGANDIEGITKPSRMMGDQIKYSFILKNGTIFKTKKIKSKPPHGIKIVRGSAYGVFSSSFIRFVLADKRARDFLEWTKDTMSPDEYFWATLNHNPHLNAPGHYTGVPDNKPWLAAYAALTGRDRCKGKFRDGKCVFGLGDLNELVQRKELFANKFLLTYQPLAYECMEEWIYNKTFNKLPLETYYYKQLPFIRK</sequence>
<evidence type="ECO:0000256" key="1">
    <source>
        <dbReference type="ARBA" id="ARBA00004606"/>
    </source>
</evidence>
<evidence type="ECO:0000256" key="6">
    <source>
        <dbReference type="ARBA" id="ARBA00022968"/>
    </source>
</evidence>
<comment type="caution">
    <text evidence="11">The sequence shown here is derived from an EMBL/GenBank/DDBJ whole genome shotgun (WGS) entry which is preliminary data.</text>
</comment>
<keyword evidence="4" id="KW-0808">Transferase</keyword>
<accession>A0AA88XTE6</accession>
<comment type="pathway">
    <text evidence="2">Protein modification; protein glycosylation.</text>
</comment>
<dbReference type="Pfam" id="PF02485">
    <property type="entry name" value="Branch"/>
    <property type="match status" value="1"/>
</dbReference>
<dbReference type="GO" id="GO:0016020">
    <property type="term" value="C:membrane"/>
    <property type="evidence" value="ECO:0007669"/>
    <property type="project" value="UniProtKB-SubCell"/>
</dbReference>
<keyword evidence="8" id="KW-0472">Membrane</keyword>
<comment type="similarity">
    <text evidence="10">Belongs to the glycosyltransferase 14 family.</text>
</comment>
<protein>
    <submittedName>
        <fullName evidence="11">Uncharacterized protein</fullName>
    </submittedName>
</protein>
<comment type="subcellular location">
    <subcellularLocation>
        <location evidence="1">Membrane</location>
        <topology evidence="1">Single-pass type II membrane protein</topology>
    </subcellularLocation>
</comment>
<dbReference type="InterPro" id="IPR003406">
    <property type="entry name" value="Glyco_trans_14"/>
</dbReference>
<dbReference type="Proteomes" id="UP001186944">
    <property type="component" value="Unassembled WGS sequence"/>
</dbReference>
<dbReference type="PANTHER" id="PTHR19297">
    <property type="entry name" value="GLYCOSYLTRANSFERASE 14 FAMILY MEMBER"/>
    <property type="match status" value="1"/>
</dbReference>
<keyword evidence="9" id="KW-0325">Glycoprotein</keyword>
<gene>
    <name evidence="11" type="ORF">FSP39_004506</name>
</gene>
<evidence type="ECO:0000256" key="3">
    <source>
        <dbReference type="ARBA" id="ARBA00022676"/>
    </source>
</evidence>
<evidence type="ECO:0000313" key="11">
    <source>
        <dbReference type="EMBL" id="KAK3087308.1"/>
    </source>
</evidence>
<keyword evidence="6" id="KW-0735">Signal-anchor</keyword>
<evidence type="ECO:0000256" key="7">
    <source>
        <dbReference type="ARBA" id="ARBA00022989"/>
    </source>
</evidence>
<evidence type="ECO:0000256" key="2">
    <source>
        <dbReference type="ARBA" id="ARBA00004922"/>
    </source>
</evidence>
<keyword evidence="12" id="KW-1185">Reference proteome</keyword>
<dbReference type="AlphaFoldDB" id="A0AA88XTE6"/>
<evidence type="ECO:0000256" key="8">
    <source>
        <dbReference type="ARBA" id="ARBA00023136"/>
    </source>
</evidence>
<evidence type="ECO:0000313" key="12">
    <source>
        <dbReference type="Proteomes" id="UP001186944"/>
    </source>
</evidence>
<keyword evidence="3" id="KW-0328">Glycosyltransferase</keyword>
<dbReference type="EMBL" id="VSWD01000011">
    <property type="protein sequence ID" value="KAK3087308.1"/>
    <property type="molecule type" value="Genomic_DNA"/>
</dbReference>
<evidence type="ECO:0000256" key="5">
    <source>
        <dbReference type="ARBA" id="ARBA00022692"/>
    </source>
</evidence>
<name>A0AA88XTE6_PINIB</name>
<proteinExistence type="inferred from homology"/>
<evidence type="ECO:0000256" key="4">
    <source>
        <dbReference type="ARBA" id="ARBA00022679"/>
    </source>
</evidence>
<organism evidence="11 12">
    <name type="scientific">Pinctada imbricata</name>
    <name type="common">Atlantic pearl-oyster</name>
    <name type="synonym">Pinctada martensii</name>
    <dbReference type="NCBI Taxonomy" id="66713"/>
    <lineage>
        <taxon>Eukaryota</taxon>
        <taxon>Metazoa</taxon>
        <taxon>Spiralia</taxon>
        <taxon>Lophotrochozoa</taxon>
        <taxon>Mollusca</taxon>
        <taxon>Bivalvia</taxon>
        <taxon>Autobranchia</taxon>
        <taxon>Pteriomorphia</taxon>
        <taxon>Pterioida</taxon>
        <taxon>Pterioidea</taxon>
        <taxon>Pteriidae</taxon>
        <taxon>Pinctada</taxon>
    </lineage>
</organism>
<keyword evidence="7" id="KW-1133">Transmembrane helix</keyword>
<dbReference type="PANTHER" id="PTHR19297:SF191">
    <property type="entry name" value="PROTEIN XYLOSYLTRANSFERASE"/>
    <property type="match status" value="1"/>
</dbReference>
<dbReference type="GO" id="GO:0008375">
    <property type="term" value="F:acetylglucosaminyltransferase activity"/>
    <property type="evidence" value="ECO:0007669"/>
    <property type="project" value="TreeGrafter"/>
</dbReference>
<evidence type="ECO:0000256" key="9">
    <source>
        <dbReference type="ARBA" id="ARBA00023180"/>
    </source>
</evidence>
<keyword evidence="5" id="KW-0812">Transmembrane</keyword>
<reference evidence="11" key="1">
    <citation type="submission" date="2019-08" db="EMBL/GenBank/DDBJ databases">
        <title>The improved chromosome-level genome for the pearl oyster Pinctada fucata martensii using PacBio sequencing and Hi-C.</title>
        <authorList>
            <person name="Zheng Z."/>
        </authorList>
    </citation>
    <scope>NUCLEOTIDE SEQUENCE</scope>
    <source>
        <strain evidence="11">ZZ-2019</strain>
        <tissue evidence="11">Adductor muscle</tissue>
    </source>
</reference>
<evidence type="ECO:0000256" key="10">
    <source>
        <dbReference type="ARBA" id="ARBA00038150"/>
    </source>
</evidence>